<evidence type="ECO:0000256" key="5">
    <source>
        <dbReference type="ARBA" id="ARBA00023242"/>
    </source>
</evidence>
<reference evidence="9" key="1">
    <citation type="submission" date="2025-08" db="UniProtKB">
        <authorList>
            <consortium name="RefSeq"/>
        </authorList>
    </citation>
    <scope>IDENTIFICATION</scope>
    <source>
        <strain evidence="9">OHB3-1</strain>
    </source>
</reference>
<feature type="compositionally biased region" description="Basic residues" evidence="6">
    <location>
        <begin position="85"/>
        <end position="96"/>
    </location>
</feature>
<feature type="compositionally biased region" description="Polar residues" evidence="6">
    <location>
        <begin position="169"/>
        <end position="179"/>
    </location>
</feature>
<keyword evidence="4" id="KW-0804">Transcription</keyword>
<evidence type="ECO:0000259" key="7">
    <source>
        <dbReference type="PROSITE" id="PS51032"/>
    </source>
</evidence>
<feature type="region of interest" description="Disordered" evidence="6">
    <location>
        <begin position="1"/>
        <end position="55"/>
    </location>
</feature>
<dbReference type="OrthoDB" id="1917565at2759"/>
<keyword evidence="5" id="KW-0539">Nucleus</keyword>
<dbReference type="InterPro" id="IPR016177">
    <property type="entry name" value="DNA-bd_dom_sf"/>
</dbReference>
<keyword evidence="2" id="KW-0805">Transcription regulation</keyword>
<evidence type="ECO:0000313" key="9">
    <source>
        <dbReference type="RefSeq" id="XP_022150475.1"/>
    </source>
</evidence>
<evidence type="ECO:0000256" key="3">
    <source>
        <dbReference type="ARBA" id="ARBA00023125"/>
    </source>
</evidence>
<dbReference type="PRINTS" id="PR00367">
    <property type="entry name" value="ETHRSPELEMNT"/>
</dbReference>
<evidence type="ECO:0000256" key="2">
    <source>
        <dbReference type="ARBA" id="ARBA00023015"/>
    </source>
</evidence>
<evidence type="ECO:0000256" key="4">
    <source>
        <dbReference type="ARBA" id="ARBA00023163"/>
    </source>
</evidence>
<accession>A0A6J1D8K2</accession>
<dbReference type="Gene3D" id="3.30.730.10">
    <property type="entry name" value="AP2/ERF domain"/>
    <property type="match status" value="1"/>
</dbReference>
<feature type="region of interest" description="Disordered" evidence="6">
    <location>
        <begin position="169"/>
        <end position="204"/>
    </location>
</feature>
<dbReference type="GO" id="GO:0005634">
    <property type="term" value="C:nucleus"/>
    <property type="evidence" value="ECO:0007669"/>
    <property type="project" value="UniProtKB-SubCell"/>
</dbReference>
<keyword evidence="3" id="KW-0238">DNA-binding</keyword>
<dbReference type="Proteomes" id="UP000504603">
    <property type="component" value="Unplaced"/>
</dbReference>
<name>A0A6J1D8K2_MOMCH</name>
<dbReference type="InterPro" id="IPR050913">
    <property type="entry name" value="AP2/ERF_ERF"/>
</dbReference>
<dbReference type="Pfam" id="PF00847">
    <property type="entry name" value="AP2"/>
    <property type="match status" value="1"/>
</dbReference>
<dbReference type="SMART" id="SM00380">
    <property type="entry name" value="AP2"/>
    <property type="match status" value="1"/>
</dbReference>
<dbReference type="CDD" id="cd00018">
    <property type="entry name" value="AP2"/>
    <property type="match status" value="1"/>
</dbReference>
<dbReference type="PROSITE" id="PS51032">
    <property type="entry name" value="AP2_ERF"/>
    <property type="match status" value="1"/>
</dbReference>
<feature type="compositionally biased region" description="Low complexity" evidence="6">
    <location>
        <begin position="186"/>
        <end position="196"/>
    </location>
</feature>
<feature type="domain" description="AP2/ERF" evidence="7">
    <location>
        <begin position="102"/>
        <end position="164"/>
    </location>
</feature>
<organism evidence="8 9">
    <name type="scientific">Momordica charantia</name>
    <name type="common">Bitter gourd</name>
    <name type="synonym">Balsam pear</name>
    <dbReference type="NCBI Taxonomy" id="3673"/>
    <lineage>
        <taxon>Eukaryota</taxon>
        <taxon>Viridiplantae</taxon>
        <taxon>Streptophyta</taxon>
        <taxon>Embryophyta</taxon>
        <taxon>Tracheophyta</taxon>
        <taxon>Spermatophyta</taxon>
        <taxon>Magnoliopsida</taxon>
        <taxon>eudicotyledons</taxon>
        <taxon>Gunneridae</taxon>
        <taxon>Pentapetalae</taxon>
        <taxon>rosids</taxon>
        <taxon>fabids</taxon>
        <taxon>Cucurbitales</taxon>
        <taxon>Cucurbitaceae</taxon>
        <taxon>Momordiceae</taxon>
        <taxon>Momordica</taxon>
    </lineage>
</organism>
<feature type="compositionally biased region" description="Basic residues" evidence="6">
    <location>
        <begin position="1"/>
        <end position="11"/>
    </location>
</feature>
<sequence length="291" mass="32619">MLQKIVSRKSKLLANSSGNPKMTRKVRVICYDPDATDSSSSEDEGEKFAGGRKKKRIVHEIHLPLLRHSPKTGIESEGSQNSNNKIKKNSSTRKPIRPSSSKYRGVRQRTWGKWAAEIRDPFKKARVWLGTYDTAEEASQAYELKRLEFEAMAAAAADSQTELPVCSAETTVSHTSPSSVLEWEDSTSNTRDSSSTQEETDTNLNYVQEVELMNTVDEGLVRGPFMDNINIGNEFDSILEDGIGMFLEDFANLEDTQIFGEISGLPNWDFGDFGNDDISFWFDEPINITCP</sequence>
<dbReference type="GO" id="GO:0003677">
    <property type="term" value="F:DNA binding"/>
    <property type="evidence" value="ECO:0007669"/>
    <property type="project" value="UniProtKB-KW"/>
</dbReference>
<dbReference type="PANTHER" id="PTHR31194:SF62">
    <property type="entry name" value="ETHYLENE-RESPONSIVE TRANSCRIPTION FACTOR ERF118"/>
    <property type="match status" value="1"/>
</dbReference>
<evidence type="ECO:0000313" key="8">
    <source>
        <dbReference type="Proteomes" id="UP000504603"/>
    </source>
</evidence>
<dbReference type="SUPFAM" id="SSF54171">
    <property type="entry name" value="DNA-binding domain"/>
    <property type="match status" value="1"/>
</dbReference>
<dbReference type="KEGG" id="mcha:111018612"/>
<dbReference type="InterPro" id="IPR036955">
    <property type="entry name" value="AP2/ERF_dom_sf"/>
</dbReference>
<comment type="subcellular location">
    <subcellularLocation>
        <location evidence="1">Nucleus</location>
    </subcellularLocation>
</comment>
<dbReference type="RefSeq" id="XP_022150475.1">
    <property type="nucleotide sequence ID" value="XM_022294783.1"/>
</dbReference>
<dbReference type="PANTHER" id="PTHR31194">
    <property type="entry name" value="SHN SHINE , DNA BINDING / TRANSCRIPTION FACTOR"/>
    <property type="match status" value="1"/>
</dbReference>
<feature type="region of interest" description="Disordered" evidence="6">
    <location>
        <begin position="68"/>
        <end position="104"/>
    </location>
</feature>
<dbReference type="AlphaFoldDB" id="A0A6J1D8K2"/>
<evidence type="ECO:0000256" key="6">
    <source>
        <dbReference type="SAM" id="MobiDB-lite"/>
    </source>
</evidence>
<dbReference type="PIRSF" id="PIRSF038123">
    <property type="entry name" value="PTI6"/>
    <property type="match status" value="1"/>
</dbReference>
<proteinExistence type="predicted"/>
<dbReference type="GeneID" id="111018612"/>
<dbReference type="InterPro" id="IPR001471">
    <property type="entry name" value="AP2/ERF_dom"/>
</dbReference>
<gene>
    <name evidence="9" type="primary">LOC111018612</name>
</gene>
<protein>
    <submittedName>
        <fullName evidence="9">Ethylene-responsive transcription factor ERF118-like</fullName>
    </submittedName>
</protein>
<dbReference type="GO" id="GO:0003700">
    <property type="term" value="F:DNA-binding transcription factor activity"/>
    <property type="evidence" value="ECO:0007669"/>
    <property type="project" value="InterPro"/>
</dbReference>
<keyword evidence="8" id="KW-1185">Reference proteome</keyword>
<evidence type="ECO:0000256" key="1">
    <source>
        <dbReference type="ARBA" id="ARBA00004123"/>
    </source>
</evidence>